<evidence type="ECO:0000256" key="5">
    <source>
        <dbReference type="ARBA" id="ARBA00022723"/>
    </source>
</evidence>
<evidence type="ECO:0000313" key="13">
    <source>
        <dbReference type="Proteomes" id="UP001187471"/>
    </source>
</evidence>
<name>A0AA88RP84_9ASTE</name>
<dbReference type="InterPro" id="IPR001128">
    <property type="entry name" value="Cyt_P450"/>
</dbReference>
<evidence type="ECO:0000256" key="9">
    <source>
        <dbReference type="ARBA" id="ARBA00023136"/>
    </source>
</evidence>
<evidence type="ECO:0000256" key="7">
    <source>
        <dbReference type="ARBA" id="ARBA00023004"/>
    </source>
</evidence>
<dbReference type="InterPro" id="IPR036396">
    <property type="entry name" value="Cyt_P450_sf"/>
</dbReference>
<dbReference type="PANTHER" id="PTHR47943">
    <property type="entry name" value="CYTOCHROME P450 93A3-LIKE"/>
    <property type="match status" value="1"/>
</dbReference>
<reference evidence="12" key="1">
    <citation type="submission" date="2022-12" db="EMBL/GenBank/DDBJ databases">
        <title>Draft genome assemblies for two species of Escallonia (Escalloniales).</title>
        <authorList>
            <person name="Chanderbali A."/>
            <person name="Dervinis C."/>
            <person name="Anghel I."/>
            <person name="Soltis D."/>
            <person name="Soltis P."/>
            <person name="Zapata F."/>
        </authorList>
    </citation>
    <scope>NUCLEOTIDE SEQUENCE</scope>
    <source>
        <strain evidence="12">UCBG92.1500</strain>
        <tissue evidence="12">Leaf</tissue>
    </source>
</reference>
<sequence length="501" mass="56559">MIIPELIISLSILFLSTTLLLRSIFYTREPNLHRPPSPLALPILGHLHLLGPIIHHSFHDLSSRHGPLFLLRLGSVQCWSPRLSLQKSSSRHMTFSSRQHSAAIKRLTYGVSFAFAPYGPYWKLIKKLATMELLGTRSLNHFLPIRTNEIRQFLEIILMKADVGWTVNVTEELLKLTNNVMSQMMFSIKCSGKQGEGDEAKILCVRNLDLQGFNKRTENIHQRYDALLEKIIADRERARSNKKDRRCDDAGKDFLDLLLDVLEDDKSDEVKITREHIKALILDFLTAATDTSAIATEWALAELINNPTVLKKAQGEIDQVVGRQRLVQESDGPNLPYIQAIIKETMRLHPPIPMIIRKSTQHCTVDGYHIPANTMLFVNFWSIGRNPGVWESPLEFRPERFFEPGKGPGPMGFVDVKGQHFQLLPFGTGRRGCPGMSLAMQELPAVLAAMIQCFEWKAVKLGRDGLVDMSEGTGLTAPRAHDLVCAPVLWLELALLIFCHT</sequence>
<evidence type="ECO:0000313" key="12">
    <source>
        <dbReference type="EMBL" id="KAK2989682.1"/>
    </source>
</evidence>
<dbReference type="PRINTS" id="PR00463">
    <property type="entry name" value="EP450I"/>
</dbReference>
<protein>
    <recommendedName>
        <fullName evidence="14">Flavone synthase II</fullName>
    </recommendedName>
</protein>
<dbReference type="GO" id="GO:0005506">
    <property type="term" value="F:iron ion binding"/>
    <property type="evidence" value="ECO:0007669"/>
    <property type="project" value="InterPro"/>
</dbReference>
<keyword evidence="5 10" id="KW-0479">Metal-binding</keyword>
<keyword evidence="6 11" id="KW-0560">Oxidoreductase</keyword>
<comment type="cofactor">
    <cofactor evidence="1 10">
        <name>heme</name>
        <dbReference type="ChEBI" id="CHEBI:30413"/>
    </cofactor>
</comment>
<keyword evidence="8 11" id="KW-0503">Monooxygenase</keyword>
<evidence type="ECO:0000256" key="3">
    <source>
        <dbReference type="ARBA" id="ARBA00010617"/>
    </source>
</evidence>
<evidence type="ECO:0000256" key="1">
    <source>
        <dbReference type="ARBA" id="ARBA00001971"/>
    </source>
</evidence>
<dbReference type="InterPro" id="IPR017972">
    <property type="entry name" value="Cyt_P450_CS"/>
</dbReference>
<organism evidence="12 13">
    <name type="scientific">Escallonia rubra</name>
    <dbReference type="NCBI Taxonomy" id="112253"/>
    <lineage>
        <taxon>Eukaryota</taxon>
        <taxon>Viridiplantae</taxon>
        <taxon>Streptophyta</taxon>
        <taxon>Embryophyta</taxon>
        <taxon>Tracheophyta</taxon>
        <taxon>Spermatophyta</taxon>
        <taxon>Magnoliopsida</taxon>
        <taxon>eudicotyledons</taxon>
        <taxon>Gunneridae</taxon>
        <taxon>Pentapetalae</taxon>
        <taxon>asterids</taxon>
        <taxon>campanulids</taxon>
        <taxon>Escalloniales</taxon>
        <taxon>Escalloniaceae</taxon>
        <taxon>Escallonia</taxon>
    </lineage>
</organism>
<dbReference type="GO" id="GO:0016020">
    <property type="term" value="C:membrane"/>
    <property type="evidence" value="ECO:0007669"/>
    <property type="project" value="UniProtKB-SubCell"/>
</dbReference>
<keyword evidence="4 10" id="KW-0349">Heme</keyword>
<evidence type="ECO:0000256" key="8">
    <source>
        <dbReference type="ARBA" id="ARBA00023033"/>
    </source>
</evidence>
<gene>
    <name evidence="12" type="ORF">RJ640_015531</name>
</gene>
<dbReference type="AlphaFoldDB" id="A0AA88RP84"/>
<dbReference type="PRINTS" id="PR00385">
    <property type="entry name" value="P450"/>
</dbReference>
<comment type="similarity">
    <text evidence="3 11">Belongs to the cytochrome P450 family.</text>
</comment>
<dbReference type="InterPro" id="IPR002401">
    <property type="entry name" value="Cyt_P450_E_grp-I"/>
</dbReference>
<keyword evidence="9" id="KW-0472">Membrane</keyword>
<evidence type="ECO:0000256" key="11">
    <source>
        <dbReference type="RuleBase" id="RU000461"/>
    </source>
</evidence>
<dbReference type="Gene3D" id="1.10.630.10">
    <property type="entry name" value="Cytochrome P450"/>
    <property type="match status" value="1"/>
</dbReference>
<keyword evidence="13" id="KW-1185">Reference proteome</keyword>
<feature type="binding site" description="axial binding residue" evidence="10">
    <location>
        <position position="433"/>
    </location>
    <ligand>
        <name>heme</name>
        <dbReference type="ChEBI" id="CHEBI:30413"/>
    </ligand>
    <ligandPart>
        <name>Fe</name>
        <dbReference type="ChEBI" id="CHEBI:18248"/>
    </ligandPart>
</feature>
<comment type="caution">
    <text evidence="12">The sequence shown here is derived from an EMBL/GenBank/DDBJ whole genome shotgun (WGS) entry which is preliminary data.</text>
</comment>
<evidence type="ECO:0000256" key="10">
    <source>
        <dbReference type="PIRSR" id="PIRSR602401-1"/>
    </source>
</evidence>
<comment type="subcellular location">
    <subcellularLocation>
        <location evidence="2">Membrane</location>
    </subcellularLocation>
</comment>
<feature type="non-terminal residue" evidence="12">
    <location>
        <position position="1"/>
    </location>
</feature>
<dbReference type="Pfam" id="PF00067">
    <property type="entry name" value="p450"/>
    <property type="match status" value="1"/>
</dbReference>
<accession>A0AA88RP84</accession>
<dbReference type="GO" id="GO:0020037">
    <property type="term" value="F:heme binding"/>
    <property type="evidence" value="ECO:0007669"/>
    <property type="project" value="InterPro"/>
</dbReference>
<dbReference type="SUPFAM" id="SSF48264">
    <property type="entry name" value="Cytochrome P450"/>
    <property type="match status" value="1"/>
</dbReference>
<evidence type="ECO:0000256" key="6">
    <source>
        <dbReference type="ARBA" id="ARBA00023002"/>
    </source>
</evidence>
<dbReference type="EMBL" id="JAVXUO010000715">
    <property type="protein sequence ID" value="KAK2989682.1"/>
    <property type="molecule type" value="Genomic_DNA"/>
</dbReference>
<dbReference type="FunFam" id="1.10.630.10:FF:000126">
    <property type="entry name" value="Predicted protein"/>
    <property type="match status" value="1"/>
</dbReference>
<evidence type="ECO:0000256" key="2">
    <source>
        <dbReference type="ARBA" id="ARBA00004370"/>
    </source>
</evidence>
<keyword evidence="7 10" id="KW-0408">Iron</keyword>
<dbReference type="PANTHER" id="PTHR47943:SF8">
    <property type="entry name" value="CYTOCHROME P450"/>
    <property type="match status" value="1"/>
</dbReference>
<proteinExistence type="inferred from homology"/>
<evidence type="ECO:0008006" key="14">
    <source>
        <dbReference type="Google" id="ProtNLM"/>
    </source>
</evidence>
<dbReference type="Proteomes" id="UP001187471">
    <property type="component" value="Unassembled WGS sequence"/>
</dbReference>
<evidence type="ECO:0000256" key="4">
    <source>
        <dbReference type="ARBA" id="ARBA00022617"/>
    </source>
</evidence>
<dbReference type="GO" id="GO:0016705">
    <property type="term" value="F:oxidoreductase activity, acting on paired donors, with incorporation or reduction of molecular oxygen"/>
    <property type="evidence" value="ECO:0007669"/>
    <property type="project" value="InterPro"/>
</dbReference>
<dbReference type="GO" id="GO:0004497">
    <property type="term" value="F:monooxygenase activity"/>
    <property type="evidence" value="ECO:0007669"/>
    <property type="project" value="UniProtKB-KW"/>
</dbReference>
<dbReference type="PROSITE" id="PS00086">
    <property type="entry name" value="CYTOCHROME_P450"/>
    <property type="match status" value="1"/>
</dbReference>